<comment type="caution">
    <text evidence="2">The sequence shown here is derived from an EMBL/GenBank/DDBJ whole genome shotgun (WGS) entry which is preliminary data.</text>
</comment>
<dbReference type="Proteomes" id="UP001055618">
    <property type="component" value="Unassembled WGS sequence"/>
</dbReference>
<evidence type="ECO:0000313" key="4">
    <source>
        <dbReference type="Proteomes" id="UP001057360"/>
    </source>
</evidence>
<dbReference type="Proteomes" id="UP001057360">
    <property type="component" value="Unassembled WGS sequence"/>
</dbReference>
<evidence type="ECO:0000313" key="3">
    <source>
        <dbReference type="Proteomes" id="UP001055618"/>
    </source>
</evidence>
<keyword evidence="3" id="KW-1185">Reference proteome</keyword>
<dbReference type="EMBL" id="SGPY01000011">
    <property type="protein sequence ID" value="MCL6370465.1"/>
    <property type="molecule type" value="Genomic_DNA"/>
</dbReference>
<accession>A0AAW5GHB6</accession>
<protein>
    <submittedName>
        <fullName evidence="2">Uncharacterized protein</fullName>
    </submittedName>
</protein>
<proteinExistence type="predicted"/>
<evidence type="ECO:0000313" key="1">
    <source>
        <dbReference type="EMBL" id="MCL6353245.1"/>
    </source>
</evidence>
<dbReference type="AlphaFoldDB" id="A0AAW5GHB6"/>
<dbReference type="RefSeq" id="WP_249683952.1">
    <property type="nucleotide sequence ID" value="NZ_SGPX01000011.1"/>
</dbReference>
<dbReference type="EMBL" id="SGPX01000011">
    <property type="protein sequence ID" value="MCL6353245.1"/>
    <property type="molecule type" value="Genomic_DNA"/>
</dbReference>
<reference evidence="2" key="1">
    <citation type="submission" date="2019-02" db="EMBL/GenBank/DDBJ databases">
        <title>New Zealand Erwinia strains with phe-tRNA free attachment sites.</title>
        <authorList>
            <person name="Nunes-Leite L."/>
            <person name="Pitman A.R."/>
        </authorList>
    </citation>
    <scope>NUCLEOTIDE SEQUENCE</scope>
    <source>
        <strain evidence="2">Ec-140</strain>
        <strain evidence="1">Ec-143</strain>
    </source>
</reference>
<sequence>MNNLKNLLDVCDVYISGEFVGFVSLDFYPTCGLHSLVIKKMNFDCEEKYSILIPAADWDYVCGLGLQSGNEILVPVIIDFNFHTSHPLIWLSDGRGITKK</sequence>
<evidence type="ECO:0000313" key="2">
    <source>
        <dbReference type="EMBL" id="MCL6370465.1"/>
    </source>
</evidence>
<organism evidence="2 4">
    <name type="scientific">Pectobacterium polaris</name>
    <dbReference type="NCBI Taxonomy" id="2042057"/>
    <lineage>
        <taxon>Bacteria</taxon>
        <taxon>Pseudomonadati</taxon>
        <taxon>Pseudomonadota</taxon>
        <taxon>Gammaproteobacteria</taxon>
        <taxon>Enterobacterales</taxon>
        <taxon>Pectobacteriaceae</taxon>
        <taxon>Pectobacterium</taxon>
    </lineage>
</organism>
<gene>
    <name evidence="1" type="ORF">EXT50_18970</name>
    <name evidence="2" type="ORF">EXT53_18085</name>
</gene>
<name>A0AAW5GHB6_9GAMM</name>